<proteinExistence type="inferred from homology"/>
<dbReference type="KEGG" id="crq:GCK72_003193"/>
<dbReference type="CTD" id="9803402"/>
<evidence type="ECO:0000259" key="13">
    <source>
        <dbReference type="Pfam" id="PF24934"/>
    </source>
</evidence>
<dbReference type="eggNOG" id="KOG0988">
    <property type="taxonomic scope" value="Eukaryota"/>
</dbReference>
<comment type="catalytic activity">
    <reaction evidence="8">
        <text>RNA(n) + a ribonucleoside 5'-triphosphate = RNA(n+1) + diphosphate</text>
        <dbReference type="Rhea" id="RHEA:21248"/>
        <dbReference type="Rhea" id="RHEA-COMP:14527"/>
        <dbReference type="Rhea" id="RHEA-COMP:17342"/>
        <dbReference type="ChEBI" id="CHEBI:33019"/>
        <dbReference type="ChEBI" id="CHEBI:61557"/>
        <dbReference type="ChEBI" id="CHEBI:140395"/>
        <dbReference type="EC" id="2.7.7.48"/>
    </reaction>
</comment>
<feature type="compositionally biased region" description="Basic residues" evidence="9">
    <location>
        <begin position="1619"/>
        <end position="1634"/>
    </location>
</feature>
<feature type="domain" description="DUF7636" evidence="11">
    <location>
        <begin position="1484"/>
        <end position="1578"/>
    </location>
</feature>
<feature type="domain" description="RDRP C-terminal head" evidence="15">
    <location>
        <begin position="1090"/>
        <end position="1265"/>
    </location>
</feature>
<dbReference type="Pfam" id="PF25359">
    <property type="entry name" value="PH_met_RdRP"/>
    <property type="match status" value="1"/>
</dbReference>
<evidence type="ECO:0000256" key="7">
    <source>
        <dbReference type="ARBA" id="ARBA00023158"/>
    </source>
</evidence>
<dbReference type="Pfam" id="PF05183">
    <property type="entry name" value="RdRP"/>
    <property type="match status" value="1"/>
</dbReference>
<evidence type="ECO:0000256" key="8">
    <source>
        <dbReference type="ARBA" id="ARBA00048744"/>
    </source>
</evidence>
<name>E3NJ32_CAERE</name>
<gene>
    <name evidence="16" type="ORF">CRE_24272</name>
</gene>
<dbReference type="InterPro" id="IPR056054">
    <property type="entry name" value="DUF7637"/>
</dbReference>
<dbReference type="InterPro" id="IPR057596">
    <property type="entry name" value="RDRP_core"/>
</dbReference>
<evidence type="ECO:0000256" key="5">
    <source>
        <dbReference type="ARBA" id="ARBA00022695"/>
    </source>
</evidence>
<dbReference type="InParanoid" id="E3NJ32"/>
<evidence type="ECO:0000259" key="10">
    <source>
        <dbReference type="Pfam" id="PF05183"/>
    </source>
</evidence>
<keyword evidence="3" id="KW-0696">RNA-directed RNA polymerase</keyword>
<dbReference type="InterPro" id="IPR056053">
    <property type="entry name" value="DUF7636"/>
</dbReference>
<dbReference type="PANTHER" id="PTHR23079:SF54">
    <property type="entry name" value="RNA-DIRECTED RNA POLYMERASE"/>
    <property type="match status" value="1"/>
</dbReference>
<dbReference type="EMBL" id="DS268723">
    <property type="protein sequence ID" value="EFO99651.1"/>
    <property type="molecule type" value="Genomic_DNA"/>
</dbReference>
<keyword evidence="6" id="KW-0694">RNA-binding</keyword>
<evidence type="ECO:0000259" key="15">
    <source>
        <dbReference type="Pfam" id="PF26253"/>
    </source>
</evidence>
<organism evidence="17">
    <name type="scientific">Caenorhabditis remanei</name>
    <name type="common">Caenorhabditis vulgaris</name>
    <dbReference type="NCBI Taxonomy" id="31234"/>
    <lineage>
        <taxon>Eukaryota</taxon>
        <taxon>Metazoa</taxon>
        <taxon>Ecdysozoa</taxon>
        <taxon>Nematoda</taxon>
        <taxon>Chromadorea</taxon>
        <taxon>Rhabditida</taxon>
        <taxon>Rhabditina</taxon>
        <taxon>Rhabditomorpha</taxon>
        <taxon>Rhabditoidea</taxon>
        <taxon>Rhabditidae</taxon>
        <taxon>Peloderinae</taxon>
        <taxon>Caenorhabditis</taxon>
    </lineage>
</organism>
<dbReference type="Pfam" id="PF24934">
    <property type="entry name" value="DUF7752"/>
    <property type="match status" value="1"/>
</dbReference>
<dbReference type="GeneID" id="9803402"/>
<feature type="domain" description="DUF7637" evidence="12">
    <location>
        <begin position="1"/>
        <end position="109"/>
    </location>
</feature>
<dbReference type="Pfam" id="PF24643">
    <property type="entry name" value="DUF7637"/>
    <property type="match status" value="1"/>
</dbReference>
<evidence type="ECO:0000256" key="3">
    <source>
        <dbReference type="ARBA" id="ARBA00022484"/>
    </source>
</evidence>
<feature type="compositionally biased region" description="Basic and acidic residues" evidence="9">
    <location>
        <begin position="1033"/>
        <end position="1042"/>
    </location>
</feature>
<dbReference type="Pfam" id="PF26253">
    <property type="entry name" value="RdRP_head"/>
    <property type="match status" value="1"/>
</dbReference>
<evidence type="ECO:0000259" key="11">
    <source>
        <dbReference type="Pfam" id="PF24642"/>
    </source>
</evidence>
<dbReference type="OMA" id="QSLECHK"/>
<dbReference type="Pfam" id="PF24642">
    <property type="entry name" value="DUF7636"/>
    <property type="match status" value="1"/>
</dbReference>
<dbReference type="RefSeq" id="XP_003091586.2">
    <property type="nucleotide sequence ID" value="XM_003091538.2"/>
</dbReference>
<dbReference type="InterPro" id="IPR056654">
    <property type="entry name" value="DUF7752"/>
</dbReference>
<evidence type="ECO:0000313" key="16">
    <source>
        <dbReference type="EMBL" id="EFO99651.1"/>
    </source>
</evidence>
<keyword evidence="7" id="KW-0943">RNA-mediated gene silencing</keyword>
<feature type="region of interest" description="Disordered" evidence="9">
    <location>
        <begin position="1584"/>
        <end position="1634"/>
    </location>
</feature>
<dbReference type="PANTHER" id="PTHR23079">
    <property type="entry name" value="RNA-DEPENDENT RNA POLYMERASE"/>
    <property type="match status" value="1"/>
</dbReference>
<evidence type="ECO:0000313" key="17">
    <source>
        <dbReference type="Proteomes" id="UP000008281"/>
    </source>
</evidence>
<comment type="similarity">
    <text evidence="1">Belongs to the RdRP family.</text>
</comment>
<evidence type="ECO:0000256" key="2">
    <source>
        <dbReference type="ARBA" id="ARBA00012494"/>
    </source>
</evidence>
<dbReference type="GO" id="GO:0030422">
    <property type="term" value="P:siRNA processing"/>
    <property type="evidence" value="ECO:0007669"/>
    <property type="project" value="TreeGrafter"/>
</dbReference>
<dbReference type="InterPro" id="IPR007855">
    <property type="entry name" value="RDRP"/>
</dbReference>
<feature type="region of interest" description="Disordered" evidence="9">
    <location>
        <begin position="1023"/>
        <end position="1054"/>
    </location>
</feature>
<dbReference type="EC" id="2.7.7.48" evidence="2"/>
<sequence length="1634" mass="188314">MSSITTSYVKLAVAGNNENGQNSHIDGQEKLLVQCFKEHRIEATIDGERLKVSGECEDPFFETTFQIKSGSYGFTAEFLNVISQLTFQMKQKFGGQSGTVILHHPALFDERLHQSHRNVPTESVLFGNFWNNEFYNHWNICFNNPAPRRPRNHLTIHTHFHFDSQSPVTVEITVKEAGQQVKYRISIEGDSIRQLVVDQNVDQNYGRSKKRIYFVLKTPVTVKRLVADKKTYPERVLKMSSVSSEKVLTENRVFCLQFGAKTFDLHQFHIILSRIRCRWAVPIEFGRFFENNFGFQAAGLYILDNPWHDLTGFQNFITTLFPTPAEGAESKLTDRVEERRFTYTYLIEALLSRGSAVKDQLLLDRQRWHDFLSIIKEHVNDDDANESFYQRHTLCESALEDLLNHVDSRPRLGDLLKVFKRLCLSRRESGLSNQVSEEEWSQGYRKVRKVILTPTRKIYLAPEKIMANRAIRGACHDGTRIIRATLRDDNLQKMRFNLLGNLQGEITLGHLRDGFGIMERAFGYLASSNSQMREGGAYFMERYDAEQLAEYKEEHPGEPVPHSFKPMIKEYWNVLGKFVDTGSIPKALARLGQCFTQARPIDNVSISPTDYKMIPDAIGGKNTEGKPYMYTDGVGCISAGLAEQIFGSLGIKHVPCAFQFRFRGFKGMLAIDPNIDHTANHWESLGLRYHRIKCLFRKSQLKFESCQEDEQMEMVKWSSPTPVTLNKPFINILDQVSGLQSLECHKRVSGRVEELLSMEMDNYSAAVVNEEKCREVLEGMPRRIHFASMERKNGFVLSTEPFFRSLVKATIDSAMSRLLRKLQIPIPGNLGRSMFGITDETGQLQYGQVFVRYTENVNEKHPSRHKKTITLTGKVLVTKFPSLCEGDVRMYEAVDIPELHHLQDVIVFPQTGPRSQPDEMAGSDLDGDEYAVIWDPQLFFERNQKAFEYSSEKPDQHFAAEEMDDGFHWFYTEYAKQEDVGVTSINHLHQSDQFGINSDVCRSIAIKNGMALDYAKSGVAPPPLTSVWSSEGPPERSERRPDYANNRYNGSPSYQSSRLLGQLYRELRCVNDVCSEDSKQVPVAIDPLLTWQGWEEFVDGAHLHMTRYNAEVRSIMDTYGVATEAEIFSGCYREIRNRHSEKEQDDMSIYDTESVIETQMTRVFRKYREQFFEEFAPGDNGYMRLTEVENPRDDEEEKDVLRRVCRQPTGRMMAKAVAYYRDCYTAAQNSVDCRLSFAWIAYDILNTVRGKNLLNSGDMAPVTRLPQFQAICDHRKTYIDDDKNTPNSKTKLGEFISRLISSENPIGEPLGEQEKQAKEIIMIYVRKYSKLHECLFIIEQWARAKGLLSDACLKWYHLSLLVIMVATNKLGSLIDDENQTDTDTTTIIDFIKPTEYMNTVTRKLSEGDLDRLTLSFFHYLSTREFRRLRILNFSTIGLKSVFMRGEWMGYHTAATQTYFNILLNLRLDELPISTESCVERRSEIREGDPFILELPFGFDRDNLLKKLRENSKCVEIQGRVDGKYIEGIERIVISCRGTIEAINELRDFAIIKLPRHQWQQNESMSKALAHIVYHKIMGEKFQKSVDEKSNRQPENQYFQRDLNSGGPRRQYSAPTQIGRRPRGVHHGHRFYSNL</sequence>
<dbReference type="GO" id="GO:0003723">
    <property type="term" value="F:RNA binding"/>
    <property type="evidence" value="ECO:0007669"/>
    <property type="project" value="UniProtKB-KW"/>
</dbReference>
<reference evidence="16" key="1">
    <citation type="submission" date="2007-07" db="EMBL/GenBank/DDBJ databases">
        <title>PCAP assembly of the Caenorhabditis remanei genome.</title>
        <authorList>
            <consortium name="The Caenorhabditis remanei Sequencing Consortium"/>
            <person name="Wilson R.K."/>
        </authorList>
    </citation>
    <scope>NUCLEOTIDE SEQUENCE [LARGE SCALE GENOMIC DNA]</scope>
    <source>
        <strain evidence="16">PB4641</strain>
    </source>
</reference>
<feature type="domain" description="DUF7752" evidence="13">
    <location>
        <begin position="1324"/>
        <end position="1433"/>
    </location>
</feature>
<protein>
    <recommendedName>
        <fullName evidence="2">RNA-directed RNA polymerase</fullName>
        <ecNumber evidence="2">2.7.7.48</ecNumber>
    </recommendedName>
</protein>
<evidence type="ECO:0000259" key="14">
    <source>
        <dbReference type="Pfam" id="PF25359"/>
    </source>
</evidence>
<dbReference type="InterPro" id="IPR058752">
    <property type="entry name" value="RDRP_C_head"/>
</dbReference>
<evidence type="ECO:0000256" key="1">
    <source>
        <dbReference type="ARBA" id="ARBA00005762"/>
    </source>
</evidence>
<keyword evidence="4" id="KW-0808">Transferase</keyword>
<dbReference type="HOGENOM" id="CLU_001939_0_0_1"/>
<evidence type="ECO:0000259" key="12">
    <source>
        <dbReference type="Pfam" id="PF24643"/>
    </source>
</evidence>
<dbReference type="InterPro" id="IPR057493">
    <property type="entry name" value="PH_RdRP-assoc"/>
</dbReference>
<dbReference type="STRING" id="31234.E3NJ32"/>
<dbReference type="OrthoDB" id="6513042at2759"/>
<dbReference type="GO" id="GO:0003968">
    <property type="term" value="F:RNA-directed RNA polymerase activity"/>
    <property type="evidence" value="ECO:0007669"/>
    <property type="project" value="UniProtKB-KW"/>
</dbReference>
<keyword evidence="17" id="KW-1185">Reference proteome</keyword>
<evidence type="ECO:0000256" key="9">
    <source>
        <dbReference type="SAM" id="MobiDB-lite"/>
    </source>
</evidence>
<dbReference type="GO" id="GO:0031380">
    <property type="term" value="C:nuclear RNA-directed RNA polymerase complex"/>
    <property type="evidence" value="ECO:0007669"/>
    <property type="project" value="TreeGrafter"/>
</dbReference>
<evidence type="ECO:0000256" key="6">
    <source>
        <dbReference type="ARBA" id="ARBA00022884"/>
    </source>
</evidence>
<feature type="domain" description="RDRP core" evidence="10">
    <location>
        <begin position="452"/>
        <end position="1066"/>
    </location>
</feature>
<feature type="domain" description="PH-like" evidence="14">
    <location>
        <begin position="113"/>
        <end position="290"/>
    </location>
</feature>
<accession>E3NJ32</accession>
<evidence type="ECO:0000256" key="4">
    <source>
        <dbReference type="ARBA" id="ARBA00022679"/>
    </source>
</evidence>
<feature type="compositionally biased region" description="Polar residues" evidence="9">
    <location>
        <begin position="1592"/>
        <end position="1602"/>
    </location>
</feature>
<dbReference type="Proteomes" id="UP000008281">
    <property type="component" value="Unassembled WGS sequence"/>
</dbReference>
<keyword evidence="5" id="KW-0548">Nucleotidyltransferase</keyword>